<sequence length="297" mass="33250">MATYTAKAWPDRRAATLPETPILLPISPLRPANRHNVLNLSLQNLLLYDIPVLTHAVLHRSQSVEQGGVVVEGILESAEKTISVSTAEILVDHRDETWLHGMQQAVKAAHLWLFVRCTASKESGPLLPLHYDEVDNMNSRRLRNCLNNGLVSREVREVHQWQNLIVGLECIQEPLRGGRARAHPCVNAKPQAHEARLLSICKACLVSSWFGIYSPLRSHALKPFSHRLLNAFQASNAILHSFGCQLSSAFVCFLVSSFTLFQHLHRASLPDEDSDKLGWVVALGLDARFRQTWLNSS</sequence>
<dbReference type="AlphaFoldDB" id="U5D4Y4"/>
<evidence type="ECO:0000313" key="1">
    <source>
        <dbReference type="EMBL" id="ERN15418.1"/>
    </source>
</evidence>
<dbReference type="EMBL" id="KI392503">
    <property type="protein sequence ID" value="ERN15418.1"/>
    <property type="molecule type" value="Genomic_DNA"/>
</dbReference>
<dbReference type="Proteomes" id="UP000017836">
    <property type="component" value="Unassembled WGS sequence"/>
</dbReference>
<protein>
    <submittedName>
        <fullName evidence="1">Uncharacterized protein</fullName>
    </submittedName>
</protein>
<proteinExistence type="predicted"/>
<dbReference type="HOGENOM" id="CLU_937946_0_0_1"/>
<keyword evidence="2" id="KW-1185">Reference proteome</keyword>
<dbReference type="Gramene" id="ERN15418">
    <property type="protein sequence ID" value="ERN15418"/>
    <property type="gene ID" value="AMTR_s00036p00211410"/>
</dbReference>
<evidence type="ECO:0000313" key="2">
    <source>
        <dbReference type="Proteomes" id="UP000017836"/>
    </source>
</evidence>
<gene>
    <name evidence="1" type="ORF">AMTR_s00036p00211410</name>
</gene>
<accession>U5D4Y4</accession>
<organism evidence="1 2">
    <name type="scientific">Amborella trichopoda</name>
    <dbReference type="NCBI Taxonomy" id="13333"/>
    <lineage>
        <taxon>Eukaryota</taxon>
        <taxon>Viridiplantae</taxon>
        <taxon>Streptophyta</taxon>
        <taxon>Embryophyta</taxon>
        <taxon>Tracheophyta</taxon>
        <taxon>Spermatophyta</taxon>
        <taxon>Magnoliopsida</taxon>
        <taxon>Amborellales</taxon>
        <taxon>Amborellaceae</taxon>
        <taxon>Amborella</taxon>
    </lineage>
</organism>
<name>U5D4Y4_AMBTC</name>
<reference evidence="2" key="1">
    <citation type="journal article" date="2013" name="Science">
        <title>The Amborella genome and the evolution of flowering plants.</title>
        <authorList>
            <consortium name="Amborella Genome Project"/>
        </authorList>
    </citation>
    <scope>NUCLEOTIDE SEQUENCE [LARGE SCALE GENOMIC DNA]</scope>
</reference>